<feature type="transmembrane region" description="Helical" evidence="2">
    <location>
        <begin position="311"/>
        <end position="329"/>
    </location>
</feature>
<gene>
    <name evidence="4" type="ORF">EFE41_00100</name>
    <name evidence="3" type="ORF">MPF_0988</name>
    <name evidence="5" type="ORF">SAMN06264941_0364</name>
</gene>
<reference evidence="3 6" key="1">
    <citation type="submission" date="2014-12" db="EMBL/GenBank/DDBJ databases">
        <title>The genome sequence of Methanohalophilus portucalensis strain FDF1.</title>
        <authorList>
            <person name="Lai M.-C."/>
            <person name="Lai S.-J."/>
        </authorList>
    </citation>
    <scope>NUCLEOTIDE SEQUENCE [LARGE SCALE GENOMIC DNA]</scope>
    <source>
        <strain evidence="3 6">FDF-1</strain>
    </source>
</reference>
<evidence type="ECO:0000313" key="8">
    <source>
        <dbReference type="Proteomes" id="UP000278252"/>
    </source>
</evidence>
<evidence type="ECO:0000313" key="7">
    <source>
        <dbReference type="Proteomes" id="UP000193969"/>
    </source>
</evidence>
<dbReference type="Proteomes" id="UP000193969">
    <property type="component" value="Unassembled WGS sequence"/>
</dbReference>
<keyword evidence="7" id="KW-1185">Reference proteome</keyword>
<evidence type="ECO:0000256" key="2">
    <source>
        <dbReference type="SAM" id="Phobius"/>
    </source>
</evidence>
<keyword evidence="2" id="KW-0812">Transmembrane</keyword>
<keyword evidence="2" id="KW-1133">Transmembrane helix</keyword>
<evidence type="ECO:0000256" key="1">
    <source>
        <dbReference type="SAM" id="Coils"/>
    </source>
</evidence>
<feature type="coiled-coil region" evidence="1">
    <location>
        <begin position="127"/>
        <end position="161"/>
    </location>
</feature>
<protein>
    <submittedName>
        <fullName evidence="3">Uncharacterized protein</fullName>
    </submittedName>
</protein>
<dbReference type="EMBL" id="FXBN01000001">
    <property type="protein sequence ID" value="SMH30764.1"/>
    <property type="molecule type" value="Genomic_DNA"/>
</dbReference>
<organism evidence="3 6">
    <name type="scientific">Methanohalophilus portucalensis FDF-1</name>
    <dbReference type="NCBI Taxonomy" id="523843"/>
    <lineage>
        <taxon>Archaea</taxon>
        <taxon>Methanobacteriati</taxon>
        <taxon>Methanobacteriota</taxon>
        <taxon>Stenosarchaea group</taxon>
        <taxon>Methanomicrobia</taxon>
        <taxon>Methanosarcinales</taxon>
        <taxon>Methanosarcinaceae</taxon>
        <taxon>Methanohalophilus</taxon>
    </lineage>
</organism>
<dbReference type="STRING" id="523843.SAMN06264941_0364"/>
<accession>A0A1L9C6Q4</accession>
<sequence length="416" mass="47661">MKAKSEEIKQLLDDDSFVDLMPLQQKIRDLKLPVEHNEYTLNEAVVDFSNVRDLLLESIDNGVLDDYDINSRETIQSHLTSIKSNIDNIYRKGQREVPSLLNKIQNLKKYVFLSMNLDLRVSGLVDYKAKISELNELQQKYNSLLNEIEDAAKTNKEIHSQVEIIKENLSQSNDLINQQKKLDEQFAVRNRNTSKITSELESRHNRTESMVDTISEFHESINNYKESLDDHENKTQELIENNKELESKITDLLSSAVGGALGKTFGERKSELKDSEIFWKNATFVAILILFGAAGALYFEILSGVDETATIISKISLLIPASAAVWFTASNYNRERKLLEEYAFKSSLSLSLDSYRKVLNEELDGDERVKIAEFLINSMEKIYSSPLENISKHSPKDEIEISLFEKMMNSIGKNWK</sequence>
<reference evidence="5" key="3">
    <citation type="submission" date="2017-04" db="EMBL/GenBank/DDBJ databases">
        <authorList>
            <person name="Afonso C.L."/>
            <person name="Miller P.J."/>
            <person name="Scott M.A."/>
            <person name="Spackman E."/>
            <person name="Goraichik I."/>
            <person name="Dimitrov K.M."/>
            <person name="Suarez D.L."/>
            <person name="Swayne D.E."/>
        </authorList>
    </citation>
    <scope>NUCLEOTIDE SEQUENCE [LARGE SCALE GENOMIC DNA]</scope>
    <source>
        <strain evidence="5">FDF-1</strain>
    </source>
</reference>
<feature type="coiled-coil region" evidence="1">
    <location>
        <begin position="214"/>
        <end position="255"/>
    </location>
</feature>
<dbReference type="EMBL" id="JWTK01000002">
    <property type="protein sequence ID" value="OJH50193.1"/>
    <property type="molecule type" value="Genomic_DNA"/>
</dbReference>
<feature type="transmembrane region" description="Helical" evidence="2">
    <location>
        <begin position="278"/>
        <end position="299"/>
    </location>
</feature>
<dbReference type="OrthoDB" id="376490at2157"/>
<keyword evidence="1" id="KW-0175">Coiled coil</keyword>
<proteinExistence type="predicted"/>
<dbReference type="RefSeq" id="WP_072359537.1">
    <property type="nucleotide sequence ID" value="NZ_FXBN01000001.1"/>
</dbReference>
<evidence type="ECO:0000313" key="4">
    <source>
        <dbReference type="EMBL" id="RNI13033.1"/>
    </source>
</evidence>
<evidence type="ECO:0000313" key="5">
    <source>
        <dbReference type="EMBL" id="SMH30764.1"/>
    </source>
</evidence>
<dbReference type="Proteomes" id="UP000185713">
    <property type="component" value="Unassembled WGS sequence"/>
</dbReference>
<keyword evidence="2" id="KW-0472">Membrane</keyword>
<evidence type="ECO:0000313" key="6">
    <source>
        <dbReference type="Proteomes" id="UP000185713"/>
    </source>
</evidence>
<dbReference type="Proteomes" id="UP000278252">
    <property type="component" value="Unassembled WGS sequence"/>
</dbReference>
<reference evidence="4 8" key="4">
    <citation type="submission" date="2018-10" db="EMBL/GenBank/DDBJ databases">
        <title>Cultivation of a novel Methanohalophilus strain from Kebrit Deep of the Red Sea and a genomic comparison of members of the genus Methanohalophilus.</title>
        <authorList>
            <person name="Guan Y."/>
            <person name="Ngugi D.K."/>
            <person name="Stingl U."/>
        </authorList>
    </citation>
    <scope>NUCLEOTIDE SEQUENCE [LARGE SCALE GENOMIC DNA]</scope>
    <source>
        <strain evidence="4 8">DSM 7471</strain>
    </source>
</reference>
<dbReference type="AlphaFoldDB" id="A0A1L9C6Q4"/>
<reference evidence="7" key="2">
    <citation type="submission" date="2017-04" db="EMBL/GenBank/DDBJ databases">
        <authorList>
            <person name="Varghese N."/>
            <person name="Submissions S."/>
        </authorList>
    </citation>
    <scope>NUCLEOTIDE SEQUENCE [LARGE SCALE GENOMIC DNA]</scope>
    <source>
        <strain evidence="7">FDF-1</strain>
    </source>
</reference>
<evidence type="ECO:0000313" key="3">
    <source>
        <dbReference type="EMBL" id="OJH50193.1"/>
    </source>
</evidence>
<name>A0A1L9C6Q4_9EURY</name>
<dbReference type="EMBL" id="RJJH01000001">
    <property type="protein sequence ID" value="RNI13033.1"/>
    <property type="molecule type" value="Genomic_DNA"/>
</dbReference>